<comment type="caution">
    <text evidence="3">The sequence shown here is derived from an EMBL/GenBank/DDBJ whole genome shotgun (WGS) entry which is preliminary data.</text>
</comment>
<feature type="region of interest" description="Disordered" evidence="1">
    <location>
        <begin position="93"/>
        <end position="137"/>
    </location>
</feature>
<keyword evidence="2" id="KW-0732">Signal</keyword>
<dbReference type="Proteomes" id="UP001189429">
    <property type="component" value="Unassembled WGS sequence"/>
</dbReference>
<evidence type="ECO:0000256" key="2">
    <source>
        <dbReference type="SAM" id="SignalP"/>
    </source>
</evidence>
<feature type="compositionally biased region" description="Basic and acidic residues" evidence="1">
    <location>
        <begin position="124"/>
        <end position="134"/>
    </location>
</feature>
<evidence type="ECO:0000313" key="3">
    <source>
        <dbReference type="EMBL" id="CAK0869343.1"/>
    </source>
</evidence>
<proteinExistence type="predicted"/>
<accession>A0ABN9V8N9</accession>
<feature type="signal peptide" evidence="2">
    <location>
        <begin position="1"/>
        <end position="20"/>
    </location>
</feature>
<feature type="chain" id="PRO_5045044183" evidence="2">
    <location>
        <begin position="21"/>
        <end position="195"/>
    </location>
</feature>
<evidence type="ECO:0000256" key="1">
    <source>
        <dbReference type="SAM" id="MobiDB-lite"/>
    </source>
</evidence>
<gene>
    <name evidence="3" type="ORF">PCOR1329_LOCUS55737</name>
</gene>
<organism evidence="3 4">
    <name type="scientific">Prorocentrum cordatum</name>
    <dbReference type="NCBI Taxonomy" id="2364126"/>
    <lineage>
        <taxon>Eukaryota</taxon>
        <taxon>Sar</taxon>
        <taxon>Alveolata</taxon>
        <taxon>Dinophyceae</taxon>
        <taxon>Prorocentrales</taxon>
        <taxon>Prorocentraceae</taxon>
        <taxon>Prorocentrum</taxon>
    </lineage>
</organism>
<dbReference type="EMBL" id="CAUYUJ010016841">
    <property type="protein sequence ID" value="CAK0869343.1"/>
    <property type="molecule type" value="Genomic_DNA"/>
</dbReference>
<evidence type="ECO:0000313" key="4">
    <source>
        <dbReference type="Proteomes" id="UP001189429"/>
    </source>
</evidence>
<protein>
    <submittedName>
        <fullName evidence="3">Uncharacterized protein</fullName>
    </submittedName>
</protein>
<keyword evidence="4" id="KW-1185">Reference proteome</keyword>
<name>A0ABN9V8N9_9DINO</name>
<dbReference type="PROSITE" id="PS51257">
    <property type="entry name" value="PROKAR_LIPOPROTEIN"/>
    <property type="match status" value="1"/>
</dbReference>
<sequence length="195" mass="20919">MSAMRITFLTILLLASSACGVAVTANPVRKVVTLLQKMEVAVKAEGEKEKDLFDKFMCYCKTGTGDLTGSISAAETKISTLTADTASASSAKDSTESVLAQSRTVPGLAPPWVPGGMSKKNARHEHPGRARARETGSAPIPEFSADLQAFFSSLRSFCRPIFAHRCVGWLIGRWQCGAAGSACVPVRHCFWHVWG</sequence>
<reference evidence="3" key="1">
    <citation type="submission" date="2023-10" db="EMBL/GenBank/DDBJ databases">
        <authorList>
            <person name="Chen Y."/>
            <person name="Shah S."/>
            <person name="Dougan E. K."/>
            <person name="Thang M."/>
            <person name="Chan C."/>
        </authorList>
    </citation>
    <scope>NUCLEOTIDE SEQUENCE [LARGE SCALE GENOMIC DNA]</scope>
</reference>